<dbReference type="GO" id="GO:0005886">
    <property type="term" value="C:plasma membrane"/>
    <property type="evidence" value="ECO:0007669"/>
    <property type="project" value="UniProtKB-SubCell"/>
</dbReference>
<evidence type="ECO:0000256" key="9">
    <source>
        <dbReference type="ARBA" id="ARBA00022833"/>
    </source>
</evidence>
<dbReference type="GO" id="GO:0017025">
    <property type="term" value="F:TBP-class protein binding"/>
    <property type="evidence" value="ECO:0007669"/>
    <property type="project" value="InterPro"/>
</dbReference>
<keyword evidence="5" id="KW-1003">Cell membrane</keyword>
<dbReference type="GO" id="GO:0070897">
    <property type="term" value="P:transcription preinitiation complex assembly"/>
    <property type="evidence" value="ECO:0007669"/>
    <property type="project" value="InterPro"/>
</dbReference>
<dbReference type="GO" id="GO:0001006">
    <property type="term" value="F:RNA polymerase III type 3 promoter sequence-specific DNA binding"/>
    <property type="evidence" value="ECO:0007669"/>
    <property type="project" value="TreeGrafter"/>
</dbReference>
<name>A0A4S8INF8_MUSBA</name>
<evidence type="ECO:0000256" key="11">
    <source>
        <dbReference type="ARBA" id="ARBA00023015"/>
    </source>
</evidence>
<dbReference type="FunFam" id="1.10.472.10:FF:000066">
    <property type="entry name" value="Transcription factor IIIB subunit"/>
    <property type="match status" value="1"/>
</dbReference>
<comment type="subcellular location">
    <subcellularLocation>
        <location evidence="2">Cell membrane</location>
        <topology evidence="2">Multi-pass membrane protein</topology>
    </subcellularLocation>
    <subcellularLocation>
        <location evidence="1">Nucleus</location>
    </subcellularLocation>
</comment>
<dbReference type="InterPro" id="IPR000812">
    <property type="entry name" value="TFIIB"/>
</dbReference>
<dbReference type="SMART" id="SM00385">
    <property type="entry name" value="CYCLIN"/>
    <property type="match status" value="1"/>
</dbReference>
<comment type="similarity">
    <text evidence="4">Belongs to the TFIIB family.</text>
</comment>
<dbReference type="Gene3D" id="1.10.472.10">
    <property type="entry name" value="Cyclin-like"/>
    <property type="match status" value="1"/>
</dbReference>
<dbReference type="InterPro" id="IPR013150">
    <property type="entry name" value="TFIIB_cyclin"/>
</dbReference>
<feature type="transmembrane region" description="Helical" evidence="17">
    <location>
        <begin position="66"/>
        <end position="85"/>
    </location>
</feature>
<dbReference type="Gene3D" id="1.20.5.650">
    <property type="entry name" value="Single helix bin"/>
    <property type="match status" value="1"/>
</dbReference>
<keyword evidence="20" id="KW-1185">Reference proteome</keyword>
<evidence type="ECO:0000256" key="15">
    <source>
        <dbReference type="ARBA" id="ARBA00023242"/>
    </source>
</evidence>
<feature type="domain" description="Cyclin-like" evidence="18">
    <location>
        <begin position="548"/>
        <end position="632"/>
    </location>
</feature>
<accession>A0A4S8INF8</accession>
<reference evidence="19 20" key="1">
    <citation type="journal article" date="2019" name="Nat. Plants">
        <title>Genome sequencing of Musa balbisiana reveals subgenome evolution and function divergence in polyploid bananas.</title>
        <authorList>
            <person name="Yao X."/>
        </authorList>
    </citation>
    <scope>NUCLEOTIDE SEQUENCE [LARGE SCALE GENOMIC DNA]</scope>
    <source>
        <strain evidence="20">cv. DH-PKW</strain>
        <tissue evidence="19">Leaves</tissue>
    </source>
</reference>
<dbReference type="Gene3D" id="1.10.472.170">
    <property type="match status" value="1"/>
</dbReference>
<dbReference type="PANTHER" id="PTHR11618:SF4">
    <property type="entry name" value="TRANSCRIPTION FACTOR IIIB 90 KDA SUBUNIT"/>
    <property type="match status" value="1"/>
</dbReference>
<dbReference type="STRING" id="52838.A0A4S8INF8"/>
<dbReference type="AlphaFoldDB" id="A0A4S8INF8"/>
<keyword evidence="13" id="KW-0010">Activator</keyword>
<feature type="region of interest" description="Disordered" evidence="16">
    <location>
        <begin position="969"/>
        <end position="1002"/>
    </location>
</feature>
<evidence type="ECO:0000256" key="2">
    <source>
        <dbReference type="ARBA" id="ARBA00004651"/>
    </source>
</evidence>
<dbReference type="EMBL" id="PYDT01000009">
    <property type="protein sequence ID" value="THU50080.1"/>
    <property type="molecule type" value="Genomic_DNA"/>
</dbReference>
<keyword evidence="11" id="KW-0805">Transcription regulation</keyword>
<sequence>MAADDEDESAEPRSIVPVMAPGPPPGIEKSTPSPLPAAVPTDEGSAVVRSVVRRWRREHLLEKSGLILRALAWIFSLIAVAVLASNRRGGWMSFDHYQEYRYLLAVAVVALVYSTAQVLRQAHRLGTGKDLAPRQYSGIVDFAGDQVIAYLLISASSAAIPITDRMRQEVVNTFTDASVAAISMALLAFAALCLSALISGFLVSKRIGPENNKYVTHWRTRFGSRRGFSGHITLPIESIQETDSNPILNNRANWVSIRVDWTELNKSPSDLKKPWALLGRVETDAIRTVTYISHLANLSRVPFPLVRSWPRARPSRCWFVFCLPSGALAFLRPFSLPFALSVRVNPKLVAFCFLSGSSLLSSCHPRSACRCLLPSLIASCRRSPRKITHAKRVGLDAAHASAGWPSASDQILRILIPAARSDLIEVNKNLKPPSSLAGLRGDRRARPALLLPVDDGRPAVPLLSRTLLVPSMGWCTHCEDDCPTVRDPDKGYICCAICGRILDEDIYFTGPTFAKDSSGQSRFAGSIMHSVQSGYSASHERTLMKGRDEIRHIVDSLRVGGGDSIINKAHAFYQIAVDKNFTKGRRTSHVAAACLYIACRQTKKAYLLIDFSDYLQINLCKTLSLLEHPIVQKLVDPSLFIHRFTERLLGRKNNAVSETALRITGRKPSGLCGAALYISAHSHGLKYSKIDVVSVVHVCEATLTKRLIEFENTESGSLTVSVVHVCEATLTKRLIEFENTESGSLTIEEFLATADELNAESELDQLPKAGKVLCKHKDSEVPHFAHGLCRKCYDKFIKISGGLQGGAEPPAFQQAERQRMEKEEKEKKMRDSNLDNHHIYEKRGSIHDKENGSAKIPDIGQAEGKTTNDAESAGDKSLDSEQQDLDDTADDETENFSDIDDVEVNGYLHNEEEKELKKIIWEEMNKEYLEEQAAKEAAVAAAKEAYEANFADGTEDVLAAKELAEATAAALAKSRKERKKRRAEESKNAAPAQTPLEATRQMLKKKTFSSKVNYEALEALYTSEQDNGKKQKIESDAADPCDLHDNIENHVVDPGATEDGDRPEAFEDHNFAEVSYDDYNGIGDEDYGYDEDFDFS</sequence>
<dbReference type="SUPFAM" id="SSF47954">
    <property type="entry name" value="Cyclin-like"/>
    <property type="match status" value="2"/>
</dbReference>
<dbReference type="Pfam" id="PF07741">
    <property type="entry name" value="BRF1"/>
    <property type="match status" value="1"/>
</dbReference>
<evidence type="ECO:0000256" key="1">
    <source>
        <dbReference type="ARBA" id="ARBA00004123"/>
    </source>
</evidence>
<keyword evidence="12 17" id="KW-0472">Membrane</keyword>
<evidence type="ECO:0000259" key="18">
    <source>
        <dbReference type="SMART" id="SM00385"/>
    </source>
</evidence>
<evidence type="ECO:0000256" key="14">
    <source>
        <dbReference type="ARBA" id="ARBA00023163"/>
    </source>
</evidence>
<feature type="compositionally biased region" description="Basic and acidic residues" evidence="16">
    <location>
        <begin position="1026"/>
        <end position="1051"/>
    </location>
</feature>
<feature type="compositionally biased region" description="Basic and acidic residues" evidence="16">
    <location>
        <begin position="1059"/>
        <end position="1071"/>
    </location>
</feature>
<gene>
    <name evidence="19" type="ORF">C4D60_Mb06t16300</name>
</gene>
<comment type="similarity">
    <text evidence="3">Belongs to the Casparian strip membrane proteins (CASP) family.</text>
</comment>
<dbReference type="GO" id="GO:0005634">
    <property type="term" value="C:nucleus"/>
    <property type="evidence" value="ECO:0007669"/>
    <property type="project" value="UniProtKB-SubCell"/>
</dbReference>
<feature type="transmembrane region" description="Helical" evidence="17">
    <location>
        <begin position="100"/>
        <end position="119"/>
    </location>
</feature>
<dbReference type="InterPro" id="IPR011665">
    <property type="entry name" value="BRF1_TBP-bd_dom"/>
</dbReference>
<keyword evidence="10 17" id="KW-1133">Transmembrane helix</keyword>
<protein>
    <recommendedName>
        <fullName evidence="18">Cyclin-like domain-containing protein</fullName>
    </recommendedName>
</protein>
<keyword evidence="6 17" id="KW-0812">Transmembrane</keyword>
<evidence type="ECO:0000256" key="17">
    <source>
        <dbReference type="SAM" id="Phobius"/>
    </source>
</evidence>
<comment type="caution">
    <text evidence="19">The sequence shown here is derived from an EMBL/GenBank/DDBJ whole genome shotgun (WGS) entry which is preliminary data.</text>
</comment>
<feature type="compositionally biased region" description="Basic and acidic residues" evidence="16">
    <location>
        <begin position="816"/>
        <end position="852"/>
    </location>
</feature>
<evidence type="ECO:0000256" key="7">
    <source>
        <dbReference type="ARBA" id="ARBA00022723"/>
    </source>
</evidence>
<evidence type="ECO:0000256" key="16">
    <source>
        <dbReference type="SAM" id="MobiDB-lite"/>
    </source>
</evidence>
<dbReference type="PANTHER" id="PTHR11618">
    <property type="entry name" value="TRANSCRIPTION INITIATION FACTOR IIB-RELATED"/>
    <property type="match status" value="1"/>
</dbReference>
<evidence type="ECO:0000313" key="19">
    <source>
        <dbReference type="EMBL" id="THU50080.1"/>
    </source>
</evidence>
<evidence type="ECO:0000256" key="8">
    <source>
        <dbReference type="ARBA" id="ARBA00022771"/>
    </source>
</evidence>
<dbReference type="GO" id="GO:0097550">
    <property type="term" value="C:transcription preinitiation complex"/>
    <property type="evidence" value="ECO:0007669"/>
    <property type="project" value="TreeGrafter"/>
</dbReference>
<dbReference type="InterPro" id="IPR013763">
    <property type="entry name" value="Cyclin-like_dom"/>
</dbReference>
<keyword evidence="7" id="KW-0479">Metal-binding</keyword>
<organism evidence="19 20">
    <name type="scientific">Musa balbisiana</name>
    <name type="common">Banana</name>
    <dbReference type="NCBI Taxonomy" id="52838"/>
    <lineage>
        <taxon>Eukaryota</taxon>
        <taxon>Viridiplantae</taxon>
        <taxon>Streptophyta</taxon>
        <taxon>Embryophyta</taxon>
        <taxon>Tracheophyta</taxon>
        <taxon>Spermatophyta</taxon>
        <taxon>Magnoliopsida</taxon>
        <taxon>Liliopsida</taxon>
        <taxon>Zingiberales</taxon>
        <taxon>Musaceae</taxon>
        <taxon>Musa</taxon>
    </lineage>
</organism>
<evidence type="ECO:0000256" key="10">
    <source>
        <dbReference type="ARBA" id="ARBA00022989"/>
    </source>
</evidence>
<evidence type="ECO:0000256" key="3">
    <source>
        <dbReference type="ARBA" id="ARBA00007651"/>
    </source>
</evidence>
<evidence type="ECO:0000256" key="4">
    <source>
        <dbReference type="ARBA" id="ARBA00010857"/>
    </source>
</evidence>
<dbReference type="GO" id="GO:0000995">
    <property type="term" value="F:RNA polymerase III general transcription initiation factor activity"/>
    <property type="evidence" value="ECO:0007669"/>
    <property type="project" value="TreeGrafter"/>
</dbReference>
<feature type="region of interest" description="Disordered" evidence="16">
    <location>
        <begin position="1"/>
        <end position="41"/>
    </location>
</feature>
<dbReference type="Pfam" id="PF00382">
    <property type="entry name" value="TFIIB"/>
    <property type="match status" value="2"/>
</dbReference>
<dbReference type="Proteomes" id="UP000317650">
    <property type="component" value="Chromosome 6"/>
</dbReference>
<dbReference type="CDD" id="cd20553">
    <property type="entry name" value="CYCLIN_TFIIIB90_rpt1"/>
    <property type="match status" value="1"/>
</dbReference>
<dbReference type="Pfam" id="PF04535">
    <property type="entry name" value="CASP_dom"/>
    <property type="match status" value="1"/>
</dbReference>
<dbReference type="GO" id="GO:0000126">
    <property type="term" value="C:transcription factor TFIIIB complex"/>
    <property type="evidence" value="ECO:0007669"/>
    <property type="project" value="TreeGrafter"/>
</dbReference>
<dbReference type="InterPro" id="IPR006702">
    <property type="entry name" value="CASP_dom"/>
</dbReference>
<feature type="compositionally biased region" description="Acidic residues" evidence="16">
    <location>
        <begin position="1083"/>
        <end position="1096"/>
    </location>
</feature>
<feature type="region of interest" description="Disordered" evidence="16">
    <location>
        <begin position="804"/>
        <end position="907"/>
    </location>
</feature>
<feature type="transmembrane region" description="Helical" evidence="17">
    <location>
        <begin position="180"/>
        <end position="203"/>
    </location>
</feature>
<dbReference type="GO" id="GO:0008270">
    <property type="term" value="F:zinc ion binding"/>
    <property type="evidence" value="ECO:0007669"/>
    <property type="project" value="UniProtKB-KW"/>
</dbReference>
<feature type="compositionally biased region" description="Acidic residues" evidence="16">
    <location>
        <begin position="881"/>
        <end position="903"/>
    </location>
</feature>
<dbReference type="CDD" id="cd20554">
    <property type="entry name" value="CYCLIN_TFIIIB90_rpt2"/>
    <property type="match status" value="1"/>
</dbReference>
<evidence type="ECO:0000256" key="13">
    <source>
        <dbReference type="ARBA" id="ARBA00023159"/>
    </source>
</evidence>
<keyword evidence="14" id="KW-0804">Transcription</keyword>
<evidence type="ECO:0000256" key="6">
    <source>
        <dbReference type="ARBA" id="ARBA00022692"/>
    </source>
</evidence>
<feature type="region of interest" description="Disordered" evidence="16">
    <location>
        <begin position="1023"/>
        <end position="1096"/>
    </location>
</feature>
<feature type="transmembrane region" description="Helical" evidence="17">
    <location>
        <begin position="317"/>
        <end position="340"/>
    </location>
</feature>
<keyword evidence="8" id="KW-0863">Zinc-finger</keyword>
<proteinExistence type="inferred from homology"/>
<evidence type="ECO:0000256" key="12">
    <source>
        <dbReference type="ARBA" id="ARBA00023136"/>
    </source>
</evidence>
<keyword evidence="15" id="KW-0539">Nucleus</keyword>
<dbReference type="InterPro" id="IPR036915">
    <property type="entry name" value="Cyclin-like_sf"/>
</dbReference>
<keyword evidence="9" id="KW-0862">Zinc</keyword>
<evidence type="ECO:0000313" key="20">
    <source>
        <dbReference type="Proteomes" id="UP000317650"/>
    </source>
</evidence>
<evidence type="ECO:0000256" key="5">
    <source>
        <dbReference type="ARBA" id="ARBA00022475"/>
    </source>
</evidence>